<dbReference type="AlphaFoldDB" id="A0A1T4SPA1"/>
<dbReference type="Pfam" id="PF08379">
    <property type="entry name" value="Bact_transglu_N"/>
    <property type="match status" value="1"/>
</dbReference>
<gene>
    <name evidence="2" type="ORF">SAMN02745126_04876</name>
</gene>
<dbReference type="SMART" id="SM00460">
    <property type="entry name" value="TGc"/>
    <property type="match status" value="1"/>
</dbReference>
<protein>
    <submittedName>
        <fullName evidence="2">Transglutaminase-like enzyme, putative cysteine protease</fullName>
    </submittedName>
</protein>
<dbReference type="GO" id="GO:0006508">
    <property type="term" value="P:proteolysis"/>
    <property type="evidence" value="ECO:0007669"/>
    <property type="project" value="UniProtKB-KW"/>
</dbReference>
<dbReference type="GO" id="GO:0008233">
    <property type="term" value="F:peptidase activity"/>
    <property type="evidence" value="ECO:0007669"/>
    <property type="project" value="UniProtKB-KW"/>
</dbReference>
<reference evidence="3" key="1">
    <citation type="submission" date="2017-02" db="EMBL/GenBank/DDBJ databases">
        <authorList>
            <person name="Varghese N."/>
            <person name="Submissions S."/>
        </authorList>
    </citation>
    <scope>NUCLEOTIDE SEQUENCE [LARGE SCALE GENOMIC DNA]</scope>
    <source>
        <strain evidence="3">ATCC 27094</strain>
    </source>
</reference>
<keyword evidence="2" id="KW-0645">Protease</keyword>
<evidence type="ECO:0000259" key="1">
    <source>
        <dbReference type="SMART" id="SM00460"/>
    </source>
</evidence>
<name>A0A1T4SPA1_9HYPH</name>
<feature type="domain" description="Transglutaminase-like" evidence="1">
    <location>
        <begin position="190"/>
        <end position="257"/>
    </location>
</feature>
<keyword evidence="3" id="KW-1185">Reference proteome</keyword>
<dbReference type="SUPFAM" id="SSF54001">
    <property type="entry name" value="Cysteine proteinases"/>
    <property type="match status" value="1"/>
</dbReference>
<dbReference type="STRING" id="225324.SAMN02745126_04876"/>
<dbReference type="PANTHER" id="PTHR33490">
    <property type="entry name" value="BLR5614 PROTEIN-RELATED"/>
    <property type="match status" value="1"/>
</dbReference>
<dbReference type="Gene3D" id="3.10.620.30">
    <property type="match status" value="1"/>
</dbReference>
<dbReference type="InterPro" id="IPR013589">
    <property type="entry name" value="Bac_transglu_N"/>
</dbReference>
<dbReference type="Proteomes" id="UP000190092">
    <property type="component" value="Unassembled WGS sequence"/>
</dbReference>
<evidence type="ECO:0000313" key="3">
    <source>
        <dbReference type="Proteomes" id="UP000190092"/>
    </source>
</evidence>
<sequence length="303" mass="33057">MSPFKLDIEANDAPISTMVVLTIRHKTRYSYRLPVWLGPHRLMLRPRENREVRLLSSSIEVTPPAILTWSNDVFGNAVASASFDAPADALVIDSTAVVELAAERWPAFDVAASAVRYPFSYSSDEIVDLGPLAQPQYVDKAGRLAEWAVAFVRGSETDTLALLKDLVVGTAAQIRYQSREEEGTQSPRQTLDRGWGSCRDFAVLFAEAARSLGFGARLVSGYLYNPDPQFRNAAGSTHAWAEIYLPGPGWVTFDPTHRALGGFNLIPVAVGRSIAQAMPVAGTFFGMTDAYLGMSVEVEVTAQ</sequence>
<dbReference type="InterPro" id="IPR038765">
    <property type="entry name" value="Papain-like_cys_pep_sf"/>
</dbReference>
<dbReference type="Pfam" id="PF01841">
    <property type="entry name" value="Transglut_core"/>
    <property type="match status" value="1"/>
</dbReference>
<evidence type="ECO:0000313" key="2">
    <source>
        <dbReference type="EMBL" id="SKA30069.1"/>
    </source>
</evidence>
<proteinExistence type="predicted"/>
<dbReference type="InterPro" id="IPR002931">
    <property type="entry name" value="Transglutaminase-like"/>
</dbReference>
<dbReference type="PANTHER" id="PTHR33490:SF1">
    <property type="entry name" value="SLL1233 PROTEIN"/>
    <property type="match status" value="1"/>
</dbReference>
<dbReference type="EMBL" id="FUWJ01000009">
    <property type="protein sequence ID" value="SKA30069.1"/>
    <property type="molecule type" value="Genomic_DNA"/>
</dbReference>
<accession>A0A1T4SPA1</accession>
<keyword evidence="2" id="KW-0378">Hydrolase</keyword>
<organism evidence="2 3">
    <name type="scientific">Enhydrobacter aerosaccus</name>
    <dbReference type="NCBI Taxonomy" id="225324"/>
    <lineage>
        <taxon>Bacteria</taxon>
        <taxon>Pseudomonadati</taxon>
        <taxon>Pseudomonadota</taxon>
        <taxon>Alphaproteobacteria</taxon>
        <taxon>Hyphomicrobiales</taxon>
        <taxon>Enhydrobacter</taxon>
    </lineage>
</organism>